<feature type="signal peptide" evidence="4">
    <location>
        <begin position="1"/>
        <end position="22"/>
    </location>
</feature>
<gene>
    <name evidence="5" type="ORF">BST99_06050</name>
</gene>
<feature type="repeat" description="ANK" evidence="3">
    <location>
        <begin position="127"/>
        <end position="161"/>
    </location>
</feature>
<feature type="repeat" description="ANK" evidence="3">
    <location>
        <begin position="94"/>
        <end position="126"/>
    </location>
</feature>
<dbReference type="PANTHER" id="PTHR24198">
    <property type="entry name" value="ANKYRIN REPEAT AND PROTEIN KINASE DOMAIN-CONTAINING PROTEIN"/>
    <property type="match status" value="1"/>
</dbReference>
<keyword evidence="2 3" id="KW-0040">ANK repeat</keyword>
<dbReference type="PANTHER" id="PTHR24198:SF165">
    <property type="entry name" value="ANKYRIN REPEAT-CONTAINING PROTEIN-RELATED"/>
    <property type="match status" value="1"/>
</dbReference>
<sequence>MKKIVLSLLPVLAFLSFASINAQENIFLNRDYWKANPSIAQIEKDRATPGNDLTELNSNAFDAVCYAILEKANNKTIQHLLKAEGNGVNKITHDSRTYLFWAALRNNLDLMKYLVAQGARLDLKDSHGNTVMTFAANAGQANPALYDFLIQKGTDITEQKSLAGANVLHLLAPYTSDLCAFDFFLDKGLSLQDTDKNGNGLVEYAAKGGQKTLIEQLLAKKVPYVKDGKGSANAMIMASQGMRNKPNSVEFFHYLEGLGISPKVTDAEGRNPLHILAYRGKDQAVFNYFLNKGVDVNEKDKEGRTAFMNAAYLNSLEMIKFLAPRVFGINDWDKEGRSALAYAIQRNSPEVVNFLLEKGADAKFIDAKGNTAAYYLTRSFSPRNTEAFEAKLAMLESKGVSLKEMQHGGNTLAHLAAKENNLALLKRLEEYQLALNSRNMDGNTALHLAAMSAKNEDILKYLIAQGADKTAKTEFEESVLDLAKENELLSAAGTSLDFLK</sequence>
<accession>A0A2S7T604</accession>
<feature type="repeat" description="ANK" evidence="3">
    <location>
        <begin position="441"/>
        <end position="474"/>
    </location>
</feature>
<keyword evidence="1" id="KW-0677">Repeat</keyword>
<dbReference type="InterPro" id="IPR036770">
    <property type="entry name" value="Ankyrin_rpt-contain_sf"/>
</dbReference>
<dbReference type="EMBL" id="MQVX01000001">
    <property type="protein sequence ID" value="PQJ15360.1"/>
    <property type="molecule type" value="Genomic_DNA"/>
</dbReference>
<dbReference type="RefSeq" id="WP_105001011.1">
    <property type="nucleotide sequence ID" value="NZ_MQVX01000001.1"/>
</dbReference>
<feature type="repeat" description="ANK" evidence="3">
    <location>
        <begin position="268"/>
        <end position="301"/>
    </location>
</feature>
<evidence type="ECO:0000313" key="5">
    <source>
        <dbReference type="EMBL" id="PQJ15360.1"/>
    </source>
</evidence>
<feature type="repeat" description="ANK" evidence="3">
    <location>
        <begin position="335"/>
        <end position="367"/>
    </location>
</feature>
<reference evidence="6" key="1">
    <citation type="submission" date="2016-11" db="EMBL/GenBank/DDBJ databases">
        <title>Trade-off between light-utilization and light-protection in marine flavobacteria.</title>
        <authorList>
            <person name="Kumagai Y."/>
            <person name="Yoshizawa S."/>
            <person name="Kogure K."/>
        </authorList>
    </citation>
    <scope>NUCLEOTIDE SEQUENCE [LARGE SCALE GENOMIC DNA]</scope>
    <source>
        <strain evidence="6">SG-18</strain>
    </source>
</reference>
<evidence type="ECO:0000256" key="3">
    <source>
        <dbReference type="PROSITE-ProRule" id="PRU00023"/>
    </source>
</evidence>
<dbReference type="SUPFAM" id="SSF48403">
    <property type="entry name" value="Ankyrin repeat"/>
    <property type="match status" value="1"/>
</dbReference>
<dbReference type="PROSITE" id="PS50088">
    <property type="entry name" value="ANK_REPEAT"/>
    <property type="match status" value="5"/>
</dbReference>
<keyword evidence="6" id="KW-1185">Reference proteome</keyword>
<evidence type="ECO:0000256" key="4">
    <source>
        <dbReference type="SAM" id="SignalP"/>
    </source>
</evidence>
<dbReference type="AlphaFoldDB" id="A0A2S7T604"/>
<evidence type="ECO:0000256" key="1">
    <source>
        <dbReference type="ARBA" id="ARBA00022737"/>
    </source>
</evidence>
<dbReference type="Pfam" id="PF12796">
    <property type="entry name" value="Ank_2"/>
    <property type="match status" value="3"/>
</dbReference>
<dbReference type="PROSITE" id="PS50297">
    <property type="entry name" value="ANK_REP_REGION"/>
    <property type="match status" value="4"/>
</dbReference>
<dbReference type="SMART" id="SM00248">
    <property type="entry name" value="ANK"/>
    <property type="match status" value="9"/>
</dbReference>
<dbReference type="OrthoDB" id="2575953at2"/>
<keyword evidence="4" id="KW-0732">Signal</keyword>
<dbReference type="Gene3D" id="1.25.40.20">
    <property type="entry name" value="Ankyrin repeat-containing domain"/>
    <property type="match status" value="2"/>
</dbReference>
<evidence type="ECO:0000313" key="6">
    <source>
        <dbReference type="Proteomes" id="UP000239366"/>
    </source>
</evidence>
<comment type="caution">
    <text evidence="5">The sequence shown here is derived from an EMBL/GenBank/DDBJ whole genome shotgun (WGS) entry which is preliminary data.</text>
</comment>
<evidence type="ECO:0000256" key="2">
    <source>
        <dbReference type="ARBA" id="ARBA00023043"/>
    </source>
</evidence>
<feature type="chain" id="PRO_5015636368" evidence="4">
    <location>
        <begin position="23"/>
        <end position="500"/>
    </location>
</feature>
<protein>
    <submittedName>
        <fullName evidence="5">Uncharacterized protein</fullName>
    </submittedName>
</protein>
<proteinExistence type="predicted"/>
<name>A0A2S7T604_9FLAO</name>
<organism evidence="5 6">
    <name type="scientific">Aureicoccus marinus</name>
    <dbReference type="NCBI Taxonomy" id="754435"/>
    <lineage>
        <taxon>Bacteria</taxon>
        <taxon>Pseudomonadati</taxon>
        <taxon>Bacteroidota</taxon>
        <taxon>Flavobacteriia</taxon>
        <taxon>Flavobacteriales</taxon>
        <taxon>Flavobacteriaceae</taxon>
        <taxon>Aureicoccus</taxon>
    </lineage>
</organism>
<dbReference type="Proteomes" id="UP000239366">
    <property type="component" value="Unassembled WGS sequence"/>
</dbReference>
<dbReference type="InterPro" id="IPR002110">
    <property type="entry name" value="Ankyrin_rpt"/>
</dbReference>